<name>A0A7T7CLF7_9CAUD</name>
<dbReference type="InterPro" id="IPR007731">
    <property type="entry name" value="DUF669"/>
</dbReference>
<feature type="compositionally biased region" description="Low complexity" evidence="1">
    <location>
        <begin position="159"/>
        <end position="282"/>
    </location>
</feature>
<feature type="compositionally biased region" description="Polar residues" evidence="1">
    <location>
        <begin position="283"/>
        <end position="308"/>
    </location>
</feature>
<organism evidence="2">
    <name type="scientific">Vibrio phage PH669</name>
    <dbReference type="NCBI Taxonomy" id="2800823"/>
    <lineage>
        <taxon>Viruses</taxon>
        <taxon>Duplodnaviria</taxon>
        <taxon>Heunggongvirae</taxon>
        <taxon>Uroviricota</taxon>
        <taxon>Caudoviricetes</taxon>
        <taxon>Queuovirinae</taxon>
    </lineage>
</organism>
<evidence type="ECO:0000256" key="1">
    <source>
        <dbReference type="SAM" id="MobiDB-lite"/>
    </source>
</evidence>
<evidence type="ECO:0008006" key="3">
    <source>
        <dbReference type="Google" id="ProtNLM"/>
    </source>
</evidence>
<reference evidence="2" key="1">
    <citation type="submission" date="2020-12" db="EMBL/GenBank/DDBJ databases">
        <authorList>
            <person name="Hu Z."/>
        </authorList>
    </citation>
    <scope>NUCLEOTIDE SEQUENCE</scope>
</reference>
<dbReference type="EMBL" id="MW423739">
    <property type="protein sequence ID" value="QQK88584.1"/>
    <property type="molecule type" value="Genomic_DNA"/>
</dbReference>
<dbReference type="Pfam" id="PF05037">
    <property type="entry name" value="DUF669"/>
    <property type="match status" value="1"/>
</dbReference>
<protein>
    <recommendedName>
        <fullName evidence="3">Multimodular transpeptidase-transglycosylase</fullName>
    </recommendedName>
</protein>
<sequence length="308" mass="34070">MKLKALTVAILSSIGTGAGLGAMFDANQVSPNEAFENLPLGWYVARIVDSEEKPNSSNNGSHILLTLEVIAPQQYAGRKLWDRLNLNNPNQTAVEIAQRTLSAICHATNVMQLQDTMQLHGIPMEVKVGLSKPQDGYEQRNEIKGYRTANAAGGGQQQFGGQQQNFAAQGQQAAPQQQQWNGGQQQQQQPVQQQQQWNAPQQQQQAPQQQQQQQPVQQQQWQDPNAQQPVQQQQQAPQQEAAPQGGEVQQQPWQNSAPQQQEQQQQQQQQQVNQQPVQDNGQGNPSQVQSDPNAQQAAQGGNPPWAQQ</sequence>
<feature type="region of interest" description="Disordered" evidence="1">
    <location>
        <begin position="151"/>
        <end position="308"/>
    </location>
</feature>
<proteinExistence type="predicted"/>
<evidence type="ECO:0000313" key="2">
    <source>
        <dbReference type="EMBL" id="QQK88584.1"/>
    </source>
</evidence>
<accession>A0A7T7CLF7</accession>